<evidence type="ECO:0008006" key="4">
    <source>
        <dbReference type="Google" id="ProtNLM"/>
    </source>
</evidence>
<feature type="chain" id="PRO_5046614381" description="Nicotinic acid mononucleotide adenyltransferase" evidence="1">
    <location>
        <begin position="29"/>
        <end position="125"/>
    </location>
</feature>
<dbReference type="EMBL" id="CAXJIO010000011">
    <property type="protein sequence ID" value="CAL2102468.1"/>
    <property type="molecule type" value="Genomic_DNA"/>
</dbReference>
<dbReference type="Gene3D" id="2.20.110.10">
    <property type="entry name" value="Histone H3 K4-specific methyltransferase SET7/9 N-terminal domain"/>
    <property type="match status" value="1"/>
</dbReference>
<reference evidence="2 3" key="1">
    <citation type="submission" date="2024-05" db="EMBL/GenBank/DDBJ databases">
        <authorList>
            <person name="Duchaud E."/>
        </authorList>
    </citation>
    <scope>NUCLEOTIDE SEQUENCE [LARGE SCALE GENOMIC DNA]</scope>
    <source>
        <strain evidence="2">Ena-SAMPLE-TAB-13-05-2024-13:56:06:370-140308</strain>
    </source>
</reference>
<evidence type="ECO:0000313" key="2">
    <source>
        <dbReference type="EMBL" id="CAL2102468.1"/>
    </source>
</evidence>
<dbReference type="Pfam" id="PF07661">
    <property type="entry name" value="MORN_2"/>
    <property type="match status" value="2"/>
</dbReference>
<organism evidence="2 3">
    <name type="scientific">Tenacibaculum polynesiense</name>
    <dbReference type="NCBI Taxonomy" id="3137857"/>
    <lineage>
        <taxon>Bacteria</taxon>
        <taxon>Pseudomonadati</taxon>
        <taxon>Bacteroidota</taxon>
        <taxon>Flavobacteriia</taxon>
        <taxon>Flavobacteriales</taxon>
        <taxon>Flavobacteriaceae</taxon>
        <taxon>Tenacibaculum</taxon>
    </lineage>
</organism>
<gene>
    <name evidence="2" type="ORF">T190423A01A_20219</name>
</gene>
<feature type="signal peptide" evidence="1">
    <location>
        <begin position="1"/>
        <end position="28"/>
    </location>
</feature>
<keyword evidence="1" id="KW-0732">Signal</keyword>
<accession>A0ABP1EXP5</accession>
<comment type="caution">
    <text evidence="2">The sequence shown here is derived from an EMBL/GenBank/DDBJ whole genome shotgun (WGS) entry which is preliminary data.</text>
</comment>
<name>A0ABP1EXP5_9FLAO</name>
<proteinExistence type="predicted"/>
<evidence type="ECO:0000256" key="1">
    <source>
        <dbReference type="SAM" id="SignalP"/>
    </source>
</evidence>
<protein>
    <recommendedName>
        <fullName evidence="4">Nicotinic acid mononucleotide adenyltransferase</fullName>
    </recommendedName>
</protein>
<evidence type="ECO:0000313" key="3">
    <source>
        <dbReference type="Proteomes" id="UP001497527"/>
    </source>
</evidence>
<dbReference type="SUPFAM" id="SSF82185">
    <property type="entry name" value="Histone H3 K4-specific methyltransferase SET7/9 N-terminal domain"/>
    <property type="match status" value="1"/>
</dbReference>
<keyword evidence="3" id="KW-1185">Reference proteome</keyword>
<sequence length="125" mass="14299">MLVLIIKVLNMKKIVVIACMLSAALMQAQEITPKYEKAGDMVKVTSYYENGKVKEQGFFKNKKLEGTWVTYDNEGNKTAIAHYDQGKKVGKWFLWHKDGLKEVNYENNAVASVQHWKESTNIAIK</sequence>
<dbReference type="Proteomes" id="UP001497527">
    <property type="component" value="Unassembled WGS sequence"/>
</dbReference>
<dbReference type="InterPro" id="IPR011652">
    <property type="entry name" value="MORN_2"/>
</dbReference>